<evidence type="ECO:0000256" key="1">
    <source>
        <dbReference type="ARBA" id="ARBA00023002"/>
    </source>
</evidence>
<dbReference type="Pfam" id="PF13561">
    <property type="entry name" value="adh_short_C2"/>
    <property type="match status" value="1"/>
</dbReference>
<keyword evidence="1" id="KW-0560">Oxidoreductase</keyword>
<sequence length="270" mass="27994">MDALRLLKDKVVVITGASSGIGAGTAVLFARHGCRLVLAGRNAGNLERTRAECLEVGDGLRPDQVIAVTGSVEEEKDCEKLIRAAVDTFGRLDVLVNNAGMAVRGTAASLELAEFDSQMKTNVSSVFLLSKLALPHLASTKGSIVNVSSVVGFRSAVNSLAYSTSKAAVDHLTRNLALEFAGRGVRVNGVSPGLIVTEFQKRAGMPEDVYEKFIAAAAEANPSGRVGLPEHVANAILFLASDMALHVTGSSVTVDGGASLGSQAALPARP</sequence>
<proteinExistence type="predicted"/>
<dbReference type="GO" id="GO:0006629">
    <property type="term" value="P:lipid metabolic process"/>
    <property type="evidence" value="ECO:0007669"/>
    <property type="project" value="UniProtKB-ARBA"/>
</dbReference>
<organism evidence="3 4">
    <name type="scientific">Megalurothrips usitatus</name>
    <name type="common">bean blossom thrips</name>
    <dbReference type="NCBI Taxonomy" id="439358"/>
    <lineage>
        <taxon>Eukaryota</taxon>
        <taxon>Metazoa</taxon>
        <taxon>Ecdysozoa</taxon>
        <taxon>Arthropoda</taxon>
        <taxon>Hexapoda</taxon>
        <taxon>Insecta</taxon>
        <taxon>Pterygota</taxon>
        <taxon>Neoptera</taxon>
        <taxon>Paraneoptera</taxon>
        <taxon>Thysanoptera</taxon>
        <taxon>Terebrantia</taxon>
        <taxon>Thripoidea</taxon>
        <taxon>Thripidae</taxon>
        <taxon>Megalurothrips</taxon>
    </lineage>
</organism>
<dbReference type="SUPFAM" id="SSF51735">
    <property type="entry name" value="NAD(P)-binding Rossmann-fold domains"/>
    <property type="match status" value="1"/>
</dbReference>
<dbReference type="InterPro" id="IPR057326">
    <property type="entry name" value="KR_dom"/>
</dbReference>
<dbReference type="EMBL" id="JAPTSV010000016">
    <property type="protein sequence ID" value="KAJ1519558.1"/>
    <property type="molecule type" value="Genomic_DNA"/>
</dbReference>
<dbReference type="FunFam" id="3.40.50.720:FF:000084">
    <property type="entry name" value="Short-chain dehydrogenase reductase"/>
    <property type="match status" value="1"/>
</dbReference>
<comment type="caution">
    <text evidence="3">The sequence shown here is derived from an EMBL/GenBank/DDBJ whole genome shotgun (WGS) entry which is preliminary data.</text>
</comment>
<dbReference type="PROSITE" id="PS00061">
    <property type="entry name" value="ADH_SHORT"/>
    <property type="match status" value="1"/>
</dbReference>
<dbReference type="GO" id="GO:0016491">
    <property type="term" value="F:oxidoreductase activity"/>
    <property type="evidence" value="ECO:0007669"/>
    <property type="project" value="UniProtKB-KW"/>
</dbReference>
<gene>
    <name evidence="3" type="ORF">ONE63_004837</name>
</gene>
<dbReference type="NCBIfam" id="NF005559">
    <property type="entry name" value="PRK07231.1"/>
    <property type="match status" value="1"/>
</dbReference>
<dbReference type="PANTHER" id="PTHR43975:SF2">
    <property type="entry name" value="EG:BACR7A4.14 PROTEIN-RELATED"/>
    <property type="match status" value="1"/>
</dbReference>
<name>A0AAV7X445_9NEOP</name>
<dbReference type="Gene3D" id="3.40.50.720">
    <property type="entry name" value="NAD(P)-binding Rossmann-like Domain"/>
    <property type="match status" value="1"/>
</dbReference>
<dbReference type="AlphaFoldDB" id="A0AAV7X445"/>
<dbReference type="PANTHER" id="PTHR43975">
    <property type="entry name" value="ZGC:101858"/>
    <property type="match status" value="1"/>
</dbReference>
<evidence type="ECO:0000313" key="4">
    <source>
        <dbReference type="Proteomes" id="UP001075354"/>
    </source>
</evidence>
<evidence type="ECO:0000313" key="3">
    <source>
        <dbReference type="EMBL" id="KAJ1519558.1"/>
    </source>
</evidence>
<dbReference type="Proteomes" id="UP001075354">
    <property type="component" value="Chromosome 16"/>
</dbReference>
<feature type="domain" description="Ketoreductase" evidence="2">
    <location>
        <begin position="10"/>
        <end position="193"/>
    </location>
</feature>
<keyword evidence="4" id="KW-1185">Reference proteome</keyword>
<accession>A0AAV7X445</accession>
<dbReference type="InterPro" id="IPR036291">
    <property type="entry name" value="NAD(P)-bd_dom_sf"/>
</dbReference>
<dbReference type="InterPro" id="IPR020904">
    <property type="entry name" value="Sc_DH/Rdtase_CS"/>
</dbReference>
<protein>
    <recommendedName>
        <fullName evidence="2">Ketoreductase domain-containing protein</fullName>
    </recommendedName>
</protein>
<dbReference type="PRINTS" id="PR00081">
    <property type="entry name" value="GDHRDH"/>
</dbReference>
<dbReference type="SMART" id="SM00822">
    <property type="entry name" value="PKS_KR"/>
    <property type="match status" value="1"/>
</dbReference>
<evidence type="ECO:0000259" key="2">
    <source>
        <dbReference type="SMART" id="SM00822"/>
    </source>
</evidence>
<dbReference type="InterPro" id="IPR002347">
    <property type="entry name" value="SDR_fam"/>
</dbReference>
<reference evidence="3" key="1">
    <citation type="submission" date="2022-12" db="EMBL/GenBank/DDBJ databases">
        <title>Chromosome-level genome assembly of the bean flower thrips Megalurothrips usitatus.</title>
        <authorList>
            <person name="Ma L."/>
            <person name="Liu Q."/>
            <person name="Li H."/>
            <person name="Cai W."/>
        </authorList>
    </citation>
    <scope>NUCLEOTIDE SEQUENCE</scope>
    <source>
        <strain evidence="3">Cailab_2022a</strain>
    </source>
</reference>
<dbReference type="PRINTS" id="PR00080">
    <property type="entry name" value="SDRFAMILY"/>
</dbReference>